<comment type="caution">
    <text evidence="2">The sequence shown here is derived from an EMBL/GenBank/DDBJ whole genome shotgun (WGS) entry which is preliminary data.</text>
</comment>
<evidence type="ECO:0000256" key="1">
    <source>
        <dbReference type="SAM" id="SignalP"/>
    </source>
</evidence>
<evidence type="ECO:0000313" key="3">
    <source>
        <dbReference type="Proteomes" id="UP000278962"/>
    </source>
</evidence>
<organism evidence="2 3">
    <name type="scientific">Solirubrobacter pauli</name>
    <dbReference type="NCBI Taxonomy" id="166793"/>
    <lineage>
        <taxon>Bacteria</taxon>
        <taxon>Bacillati</taxon>
        <taxon>Actinomycetota</taxon>
        <taxon>Thermoleophilia</taxon>
        <taxon>Solirubrobacterales</taxon>
        <taxon>Solirubrobacteraceae</taxon>
        <taxon>Solirubrobacter</taxon>
    </lineage>
</organism>
<evidence type="ECO:0000313" key="2">
    <source>
        <dbReference type="EMBL" id="RKQ90825.1"/>
    </source>
</evidence>
<dbReference type="Gene3D" id="3.40.50.300">
    <property type="entry name" value="P-loop containing nucleotide triphosphate hydrolases"/>
    <property type="match status" value="1"/>
</dbReference>
<sequence length="237" mass="24589">MVHGPPMRRPASPLLAVCGVCGGAGASTVSAAVARSAVELGHVLLLDTGGLNAALCLRAGAETSHSVLDVAHVLERDVALAPSVWSARQIGRYELRVIAARPSMDLDDGPLLDPVLAVLRGTLEQSLVVADCGTLQRPAELAVVRAASHVAWVMPDTGYGLARARQLHALTASHVSGRELVLARRDVTAGAASLRALAAFADVCRAPLVRLPAIPEGQPPADAMEISLQAILGVLRR</sequence>
<dbReference type="InterPro" id="IPR027417">
    <property type="entry name" value="P-loop_NTPase"/>
</dbReference>
<keyword evidence="3" id="KW-1185">Reference proteome</keyword>
<keyword evidence="1" id="KW-0732">Signal</keyword>
<reference evidence="2 3" key="1">
    <citation type="submission" date="2018-10" db="EMBL/GenBank/DDBJ databases">
        <title>Genomic Encyclopedia of Archaeal and Bacterial Type Strains, Phase II (KMG-II): from individual species to whole genera.</title>
        <authorList>
            <person name="Goeker M."/>
        </authorList>
    </citation>
    <scope>NUCLEOTIDE SEQUENCE [LARGE SCALE GENOMIC DNA]</scope>
    <source>
        <strain evidence="2 3">DSM 14954</strain>
    </source>
</reference>
<dbReference type="Proteomes" id="UP000278962">
    <property type="component" value="Unassembled WGS sequence"/>
</dbReference>
<feature type="chain" id="PRO_5025018887" description="MinD-like ATPase involved in chromosome partitioning or flagellar assembly" evidence="1">
    <location>
        <begin position="27"/>
        <end position="237"/>
    </location>
</feature>
<name>A0A660L986_9ACTN</name>
<accession>A0A660L986</accession>
<dbReference type="SUPFAM" id="SSF52540">
    <property type="entry name" value="P-loop containing nucleoside triphosphate hydrolases"/>
    <property type="match status" value="1"/>
</dbReference>
<gene>
    <name evidence="2" type="ORF">C8N24_0640</name>
</gene>
<proteinExistence type="predicted"/>
<evidence type="ECO:0008006" key="4">
    <source>
        <dbReference type="Google" id="ProtNLM"/>
    </source>
</evidence>
<dbReference type="AlphaFoldDB" id="A0A660L986"/>
<protein>
    <recommendedName>
        <fullName evidence="4">MinD-like ATPase involved in chromosome partitioning or flagellar assembly</fullName>
    </recommendedName>
</protein>
<feature type="signal peptide" evidence="1">
    <location>
        <begin position="1"/>
        <end position="26"/>
    </location>
</feature>
<dbReference type="EMBL" id="RBIL01000001">
    <property type="protein sequence ID" value="RKQ90825.1"/>
    <property type="molecule type" value="Genomic_DNA"/>
</dbReference>